<dbReference type="InterPro" id="IPR002725">
    <property type="entry name" value="YgjP-like_metallopeptidase"/>
</dbReference>
<evidence type="ECO:0000259" key="2">
    <source>
        <dbReference type="Pfam" id="PF01863"/>
    </source>
</evidence>
<reference evidence="3 4" key="1">
    <citation type="submission" date="2019-03" db="EMBL/GenBank/DDBJ databases">
        <title>Genomic Encyclopedia of Type Strains, Phase IV (KMG-IV): sequencing the most valuable type-strain genomes for metagenomic binning, comparative biology and taxonomic classification.</title>
        <authorList>
            <person name="Goeker M."/>
        </authorList>
    </citation>
    <scope>NUCLEOTIDE SEQUENCE [LARGE SCALE GENOMIC DNA]</scope>
    <source>
        <strain evidence="3 4">DSM 102852</strain>
    </source>
</reference>
<organism evidence="3 4">
    <name type="scientific">Hydromonas duriensis</name>
    <dbReference type="NCBI Taxonomy" id="1527608"/>
    <lineage>
        <taxon>Bacteria</taxon>
        <taxon>Pseudomonadati</taxon>
        <taxon>Pseudomonadota</taxon>
        <taxon>Betaproteobacteria</taxon>
        <taxon>Burkholderiales</taxon>
        <taxon>Burkholderiaceae</taxon>
        <taxon>Hydromonas</taxon>
    </lineage>
</organism>
<feature type="domain" description="YgjP-like metallopeptidase" evidence="2">
    <location>
        <begin position="89"/>
        <end position="303"/>
    </location>
</feature>
<dbReference type="PANTHER" id="PTHR30399:SF1">
    <property type="entry name" value="UTP PYROPHOSPHATASE"/>
    <property type="match status" value="1"/>
</dbReference>
<feature type="compositionally biased region" description="Polar residues" evidence="1">
    <location>
        <begin position="23"/>
        <end position="34"/>
    </location>
</feature>
<evidence type="ECO:0000256" key="1">
    <source>
        <dbReference type="SAM" id="MobiDB-lite"/>
    </source>
</evidence>
<evidence type="ECO:0000313" key="3">
    <source>
        <dbReference type="EMBL" id="TDR33145.1"/>
    </source>
</evidence>
<proteinExistence type="predicted"/>
<protein>
    <recommendedName>
        <fullName evidence="2">YgjP-like metallopeptidase domain-containing protein</fullName>
    </recommendedName>
</protein>
<evidence type="ECO:0000313" key="4">
    <source>
        <dbReference type="Proteomes" id="UP000294480"/>
    </source>
</evidence>
<dbReference type="AlphaFoldDB" id="A0A4R6YBV6"/>
<dbReference type="EMBL" id="SNZE01000001">
    <property type="protein sequence ID" value="TDR33145.1"/>
    <property type="molecule type" value="Genomic_DNA"/>
</dbReference>
<dbReference type="CDD" id="cd07344">
    <property type="entry name" value="M48_yhfN_like"/>
    <property type="match status" value="1"/>
</dbReference>
<dbReference type="OrthoDB" id="9811177at2"/>
<dbReference type="Pfam" id="PF01863">
    <property type="entry name" value="YgjP-like"/>
    <property type="match status" value="1"/>
</dbReference>
<accession>A0A4R6YBV6</accession>
<gene>
    <name evidence="3" type="ORF">DFR44_101198</name>
</gene>
<feature type="region of interest" description="Disordered" evidence="1">
    <location>
        <begin position="16"/>
        <end position="63"/>
    </location>
</feature>
<dbReference type="Proteomes" id="UP000294480">
    <property type="component" value="Unassembled WGS sequence"/>
</dbReference>
<name>A0A4R6YBV6_9BURK</name>
<dbReference type="InterPro" id="IPR053136">
    <property type="entry name" value="UTP_pyrophosphatase-like"/>
</dbReference>
<sequence>MSRLRQWLNQLQLSLFGDDEHTSPSQPKPLNQTRLVKPSPRPSPTFPTSPTQPLAKKPSQPAARPANVRVAQLGSHQVPYTIERVRRRTVGLLVDGSGLRVRASHAVTLADIERIVQGKADWILRNLHKMQNAAPARSFVPDLNVNEGDVLPILGRQVQVRWSTQAAKKIDADQWCAQQLTAEHPILELPDVVPAKREQTVVDALTAIVLAYLCQQARHYAQTHHLRYRVIVLSNAKTLWGTCRSDGTLRLNWRLVFLDTTLVDYVLAHELSHTVHMNHSRLFWHQVAQLCPDYKERVKRLKQYNLRAV</sequence>
<dbReference type="Gene3D" id="3.30.2010.10">
    <property type="entry name" value="Metalloproteases ('zincins'), catalytic domain"/>
    <property type="match status" value="1"/>
</dbReference>
<keyword evidence="4" id="KW-1185">Reference proteome</keyword>
<dbReference type="PANTHER" id="PTHR30399">
    <property type="entry name" value="UNCHARACTERIZED PROTEIN YGJP"/>
    <property type="match status" value="1"/>
</dbReference>
<comment type="caution">
    <text evidence="3">The sequence shown here is derived from an EMBL/GenBank/DDBJ whole genome shotgun (WGS) entry which is preliminary data.</text>
</comment>
<dbReference type="RefSeq" id="WP_133618825.1">
    <property type="nucleotide sequence ID" value="NZ_SNZE01000001.1"/>
</dbReference>